<reference evidence="4 5" key="1">
    <citation type="submission" date="2020-01" db="EMBL/GenBank/DDBJ databases">
        <authorList>
            <person name="Wang S."/>
        </authorList>
    </citation>
    <scope>NUCLEOTIDE SEQUENCE [LARGE SCALE GENOMIC DNA]</scope>
    <source>
        <strain evidence="4 5">D151-2-6</strain>
    </source>
</reference>
<dbReference type="InterPro" id="IPR012422">
    <property type="entry name" value="Cyt_c_oxidase_su4_bac-aa3"/>
</dbReference>
<dbReference type="Pfam" id="PF07835">
    <property type="entry name" value="COX4_pro_2"/>
    <property type="match status" value="1"/>
</dbReference>
<keyword evidence="1" id="KW-1133">Transmembrane helix</keyword>
<dbReference type="EMBL" id="CP048751">
    <property type="protein sequence ID" value="QIH72028.1"/>
    <property type="molecule type" value="Genomic_DNA"/>
</dbReference>
<reference evidence="3 6" key="2">
    <citation type="submission" date="2020-08" db="EMBL/GenBank/DDBJ databases">
        <title>Genomic Encyclopedia of Type Strains, Phase IV (KMG-IV): sequencing the most valuable type-strain genomes for metagenomic binning, comparative biology and taxonomic classification.</title>
        <authorList>
            <person name="Goeker M."/>
        </authorList>
    </citation>
    <scope>NUCLEOTIDE SEQUENCE [LARGE SCALE GENOMIC DNA]</scope>
    <source>
        <strain evidence="3 6">DSM 14878</strain>
    </source>
</reference>
<dbReference type="KEGG" id="bmed:GYM46_03025"/>
<gene>
    <name evidence="3" type="ORF">GGR11_001326</name>
    <name evidence="4" type="ORF">GYM46_03025</name>
</gene>
<evidence type="ECO:0000313" key="5">
    <source>
        <dbReference type="Proteomes" id="UP000501325"/>
    </source>
</evidence>
<name>A0A6G7EF81_9CAUL</name>
<proteinExistence type="predicted"/>
<dbReference type="Proteomes" id="UP000501325">
    <property type="component" value="Chromosome"/>
</dbReference>
<dbReference type="RefSeq" id="WP_008264067.1">
    <property type="nucleotide sequence ID" value="NZ_CP048751.1"/>
</dbReference>
<evidence type="ECO:0000259" key="2">
    <source>
        <dbReference type="Pfam" id="PF07835"/>
    </source>
</evidence>
<sequence length="90" mass="9347">MADAHNPATAEADADATAYVRGGMQINEQAATFKLFMDLAKWGSLAVACLLLFLTLWFHPGGNLMAALVGAVVLGGVGFFALKPKADAGH</sequence>
<dbReference type="AlphaFoldDB" id="A0A6G7EF81"/>
<evidence type="ECO:0000313" key="6">
    <source>
        <dbReference type="Proteomes" id="UP000532936"/>
    </source>
</evidence>
<protein>
    <submittedName>
        <fullName evidence="4">Aa3-type cytochrome c oxidase subunit IV</fullName>
    </submittedName>
    <submittedName>
        <fullName evidence="3">CHASE2 domain-containing sensor protein</fullName>
    </submittedName>
</protein>
<keyword evidence="1" id="KW-0472">Membrane</keyword>
<dbReference type="Gene3D" id="1.20.5.160">
    <property type="entry name" value="Bacterial aa3 type cytochrome c oxidase subunit IV"/>
    <property type="match status" value="1"/>
</dbReference>
<dbReference type="SUPFAM" id="SSF81469">
    <property type="entry name" value="Bacterial aa3 type cytochrome c oxidase subunit IV"/>
    <property type="match status" value="1"/>
</dbReference>
<dbReference type="Proteomes" id="UP000532936">
    <property type="component" value="Unassembled WGS sequence"/>
</dbReference>
<feature type="transmembrane region" description="Helical" evidence="1">
    <location>
        <begin position="39"/>
        <end position="58"/>
    </location>
</feature>
<feature type="domain" description="Cytochrome c oxidase subunit IV bacterial aa3 type" evidence="2">
    <location>
        <begin position="21"/>
        <end position="58"/>
    </location>
</feature>
<accession>A0A6G7EF81</accession>
<dbReference type="EMBL" id="JACIDA010000001">
    <property type="protein sequence ID" value="MBB3871812.1"/>
    <property type="molecule type" value="Genomic_DNA"/>
</dbReference>
<evidence type="ECO:0000256" key="1">
    <source>
        <dbReference type="SAM" id="Phobius"/>
    </source>
</evidence>
<evidence type="ECO:0000313" key="4">
    <source>
        <dbReference type="EMBL" id="QIH72028.1"/>
    </source>
</evidence>
<dbReference type="InterPro" id="IPR036596">
    <property type="entry name" value="Cyt-C_aa3_sf"/>
</dbReference>
<keyword evidence="1" id="KW-0812">Transmembrane</keyword>
<evidence type="ECO:0000313" key="3">
    <source>
        <dbReference type="EMBL" id="MBB3871812.1"/>
    </source>
</evidence>
<organism evidence="3 6">
    <name type="scientific">Brevundimonas mediterranea</name>
    <dbReference type="NCBI Taxonomy" id="74329"/>
    <lineage>
        <taxon>Bacteria</taxon>
        <taxon>Pseudomonadati</taxon>
        <taxon>Pseudomonadota</taxon>
        <taxon>Alphaproteobacteria</taxon>
        <taxon>Caulobacterales</taxon>
        <taxon>Caulobacteraceae</taxon>
        <taxon>Brevundimonas</taxon>
    </lineage>
</organism>
<feature type="transmembrane region" description="Helical" evidence="1">
    <location>
        <begin position="64"/>
        <end position="82"/>
    </location>
</feature>